<name>A0AAD8RLY5_LOLMU</name>
<evidence type="ECO:0000313" key="3">
    <source>
        <dbReference type="Proteomes" id="UP001231189"/>
    </source>
</evidence>
<keyword evidence="3" id="KW-1185">Reference proteome</keyword>
<dbReference type="SMART" id="SM00256">
    <property type="entry name" value="FBOX"/>
    <property type="match status" value="2"/>
</dbReference>
<comment type="caution">
    <text evidence="2">The sequence shown here is derived from an EMBL/GenBank/DDBJ whole genome shotgun (WGS) entry which is preliminary data.</text>
</comment>
<feature type="domain" description="F-box" evidence="1">
    <location>
        <begin position="15"/>
        <end position="61"/>
    </location>
</feature>
<dbReference type="PANTHER" id="PTHR31672:SF13">
    <property type="entry name" value="F-BOX PROTEIN CPR30-LIKE"/>
    <property type="match status" value="1"/>
</dbReference>
<evidence type="ECO:0000313" key="2">
    <source>
        <dbReference type="EMBL" id="KAK1627067.1"/>
    </source>
</evidence>
<dbReference type="AlphaFoldDB" id="A0AAD8RLY5"/>
<dbReference type="InterPro" id="IPR050796">
    <property type="entry name" value="SCF_F-box_component"/>
</dbReference>
<dbReference type="Proteomes" id="UP001231189">
    <property type="component" value="Unassembled WGS sequence"/>
</dbReference>
<dbReference type="EMBL" id="JAUUTY010000005">
    <property type="protein sequence ID" value="KAK1627067.1"/>
    <property type="molecule type" value="Genomic_DNA"/>
</dbReference>
<accession>A0AAD8RLY5</accession>
<evidence type="ECO:0000259" key="1">
    <source>
        <dbReference type="PROSITE" id="PS50181"/>
    </source>
</evidence>
<dbReference type="SUPFAM" id="SSF81383">
    <property type="entry name" value="F-box domain"/>
    <property type="match status" value="2"/>
</dbReference>
<organism evidence="2 3">
    <name type="scientific">Lolium multiflorum</name>
    <name type="common">Italian ryegrass</name>
    <name type="synonym">Lolium perenne subsp. multiflorum</name>
    <dbReference type="NCBI Taxonomy" id="4521"/>
    <lineage>
        <taxon>Eukaryota</taxon>
        <taxon>Viridiplantae</taxon>
        <taxon>Streptophyta</taxon>
        <taxon>Embryophyta</taxon>
        <taxon>Tracheophyta</taxon>
        <taxon>Spermatophyta</taxon>
        <taxon>Magnoliopsida</taxon>
        <taxon>Liliopsida</taxon>
        <taxon>Poales</taxon>
        <taxon>Poaceae</taxon>
        <taxon>BOP clade</taxon>
        <taxon>Pooideae</taxon>
        <taxon>Poodae</taxon>
        <taxon>Poeae</taxon>
        <taxon>Poeae Chloroplast Group 2 (Poeae type)</taxon>
        <taxon>Loliodinae</taxon>
        <taxon>Loliinae</taxon>
        <taxon>Lolium</taxon>
    </lineage>
</organism>
<reference evidence="2" key="1">
    <citation type="submission" date="2023-07" db="EMBL/GenBank/DDBJ databases">
        <title>A chromosome-level genome assembly of Lolium multiflorum.</title>
        <authorList>
            <person name="Chen Y."/>
            <person name="Copetti D."/>
            <person name="Kolliker R."/>
            <person name="Studer B."/>
        </authorList>
    </citation>
    <scope>NUCLEOTIDE SEQUENCE</scope>
    <source>
        <strain evidence="2">02402/16</strain>
        <tissue evidence="2">Leaf</tissue>
    </source>
</reference>
<dbReference type="InterPro" id="IPR001810">
    <property type="entry name" value="F-box_dom"/>
</dbReference>
<protein>
    <recommendedName>
        <fullName evidence="1">F-box domain-containing protein</fullName>
    </recommendedName>
</protein>
<dbReference type="Gene3D" id="1.20.1280.50">
    <property type="match status" value="1"/>
</dbReference>
<gene>
    <name evidence="2" type="ORF">QYE76_001382</name>
</gene>
<dbReference type="PANTHER" id="PTHR31672">
    <property type="entry name" value="BNACNNG10540D PROTEIN"/>
    <property type="match status" value="1"/>
</dbReference>
<proteinExistence type="predicted"/>
<dbReference type="Pfam" id="PF00646">
    <property type="entry name" value="F-box"/>
    <property type="match status" value="2"/>
</dbReference>
<dbReference type="CDD" id="cd22157">
    <property type="entry name" value="F-box_AtFBW1-like"/>
    <property type="match status" value="1"/>
</dbReference>
<dbReference type="PROSITE" id="PS50181">
    <property type="entry name" value="FBOX"/>
    <property type="match status" value="1"/>
</dbReference>
<dbReference type="InterPro" id="IPR036047">
    <property type="entry name" value="F-box-like_dom_sf"/>
</dbReference>
<sequence length="448" mass="50075">MAPRGKKIKKARREEIATATLPDDVMEDIFARLPAKSVLRCRCLSRFWAAALSSDDFADRHLHRRRGAVVPRKLLFFCQNSRARDNTSVHGCSLHSPDDDDGAPPLMAGLPRGLRNSGVGQCNGLFILRNGITWMYYVWNPSTGQMTALPRGRSTMGRPWPSEHHSADNCCESLGLGYDARSKKHKVVRVCHRAAVCEGHLHWKARKPHEHALIVSFCLADEAFGVLSPPPGAGRFVLSEIDGRLCLSTSAAEVRRQDRYDIWLLRDHEAGGAWDLRCRVDVSPKCLRPLPREKGFLEGGVMPLAFTDGGRRVLLRPGLRSDPRRLCAYTPATGEMEELPLGGASVTRYGESVTQAVLLLPYEETVVSPGTPYERLVFSSASAQGIALRRLPALDLRRLKLVCRSWRAMVESDRFLKLHDEVDHAGTGLDMECYMRRLEEAEIFELCP</sequence>